<dbReference type="Pfam" id="PF00072">
    <property type="entry name" value="Response_reg"/>
    <property type="match status" value="1"/>
</dbReference>
<name>A0ABS7CJQ7_9BACL</name>
<evidence type="ECO:0000256" key="1">
    <source>
        <dbReference type="PROSITE-ProRule" id="PRU00169"/>
    </source>
</evidence>
<dbReference type="PROSITE" id="PS50110">
    <property type="entry name" value="RESPONSE_REGULATORY"/>
    <property type="match status" value="1"/>
</dbReference>
<feature type="non-terminal residue" evidence="3">
    <location>
        <position position="61"/>
    </location>
</feature>
<feature type="domain" description="Response regulatory" evidence="2">
    <location>
        <begin position="8"/>
        <end position="61"/>
    </location>
</feature>
<dbReference type="InterPro" id="IPR001789">
    <property type="entry name" value="Sig_transdc_resp-reg_receiver"/>
</dbReference>
<sequence>MTDVNRIRVMIVEDDPDWRRGLAAYINSQPDMSTVAEADTAENALQRAGEVNPDVILLDIM</sequence>
<evidence type="ECO:0000313" key="3">
    <source>
        <dbReference type="EMBL" id="MBW7461133.1"/>
    </source>
</evidence>
<dbReference type="Proteomes" id="UP001519887">
    <property type="component" value="Unassembled WGS sequence"/>
</dbReference>
<dbReference type="InterPro" id="IPR011006">
    <property type="entry name" value="CheY-like_superfamily"/>
</dbReference>
<comment type="caution">
    <text evidence="3">The sequence shown here is derived from an EMBL/GenBank/DDBJ whole genome shotgun (WGS) entry which is preliminary data.</text>
</comment>
<evidence type="ECO:0000259" key="2">
    <source>
        <dbReference type="PROSITE" id="PS50110"/>
    </source>
</evidence>
<proteinExistence type="predicted"/>
<gene>
    <name evidence="3" type="ORF">K0U00_44475</name>
</gene>
<accession>A0ABS7CJQ7</accession>
<dbReference type="SUPFAM" id="SSF52172">
    <property type="entry name" value="CheY-like"/>
    <property type="match status" value="1"/>
</dbReference>
<evidence type="ECO:0000313" key="4">
    <source>
        <dbReference type="Proteomes" id="UP001519887"/>
    </source>
</evidence>
<organism evidence="3 4">
    <name type="scientific">Paenibacillus sepulcri</name>
    <dbReference type="NCBI Taxonomy" id="359917"/>
    <lineage>
        <taxon>Bacteria</taxon>
        <taxon>Bacillati</taxon>
        <taxon>Bacillota</taxon>
        <taxon>Bacilli</taxon>
        <taxon>Bacillales</taxon>
        <taxon>Paenibacillaceae</taxon>
        <taxon>Paenibacillus</taxon>
    </lineage>
</organism>
<feature type="modified residue" description="4-aspartylphosphate" evidence="1">
    <location>
        <position position="59"/>
    </location>
</feature>
<protein>
    <submittedName>
        <fullName evidence="3">Response regulator</fullName>
    </submittedName>
</protein>
<dbReference type="Gene3D" id="3.40.50.2300">
    <property type="match status" value="1"/>
</dbReference>
<keyword evidence="4" id="KW-1185">Reference proteome</keyword>
<reference evidence="3 4" key="1">
    <citation type="submission" date="2021-07" db="EMBL/GenBank/DDBJ databases">
        <title>Paenibacillus radiodurans sp. nov., isolated from the southeastern edge of Tengger Desert.</title>
        <authorList>
            <person name="Zhang G."/>
        </authorList>
    </citation>
    <scope>NUCLEOTIDE SEQUENCE [LARGE SCALE GENOMIC DNA]</scope>
    <source>
        <strain evidence="3 4">CCM 7311</strain>
    </source>
</reference>
<keyword evidence="1" id="KW-0597">Phosphoprotein</keyword>
<dbReference type="EMBL" id="JAHZIK010002714">
    <property type="protein sequence ID" value="MBW7461133.1"/>
    <property type="molecule type" value="Genomic_DNA"/>
</dbReference>